<dbReference type="InterPro" id="IPR025227">
    <property type="entry name" value="DUF4169"/>
</dbReference>
<protein>
    <recommendedName>
        <fullName evidence="4">DUF4169 domain-containing protein</fullName>
    </recommendedName>
</protein>
<name>A0A1M5NR73_9GAMM</name>
<reference evidence="2 3" key="1">
    <citation type="submission" date="2016-11" db="EMBL/GenBank/DDBJ databases">
        <authorList>
            <person name="Jaros S."/>
            <person name="Januszkiewicz K."/>
            <person name="Wedrychowicz H."/>
        </authorList>
    </citation>
    <scope>NUCLEOTIDE SEQUENCE [LARGE SCALE GENOMIC DNA]</scope>
    <source>
        <strain evidence="2 3">CGMCC 1.7049</strain>
    </source>
</reference>
<keyword evidence="3" id="KW-1185">Reference proteome</keyword>
<dbReference type="STRING" id="490188.SAMN04488068_1820"/>
<evidence type="ECO:0000256" key="1">
    <source>
        <dbReference type="SAM" id="MobiDB-lite"/>
    </source>
</evidence>
<dbReference type="AlphaFoldDB" id="A0A1M5NR73"/>
<sequence>MAKVINFNKARKQRDRKAAEAQAAENRVRFGRTKEQKVLEAAQAAEAQRRLDQLRRDPGDAAEPQGGSDDAAS</sequence>
<accession>A0A1M5NR73</accession>
<dbReference type="Proteomes" id="UP000199758">
    <property type="component" value="Unassembled WGS sequence"/>
</dbReference>
<evidence type="ECO:0000313" key="2">
    <source>
        <dbReference type="EMBL" id="SHG91945.1"/>
    </source>
</evidence>
<proteinExistence type="predicted"/>
<dbReference type="Pfam" id="PF13770">
    <property type="entry name" value="DUF4169"/>
    <property type="match status" value="1"/>
</dbReference>
<dbReference type="OrthoDB" id="7068689at2"/>
<feature type="compositionally biased region" description="Basic and acidic residues" evidence="1">
    <location>
        <begin position="47"/>
        <end position="59"/>
    </location>
</feature>
<evidence type="ECO:0000313" key="3">
    <source>
        <dbReference type="Proteomes" id="UP000199758"/>
    </source>
</evidence>
<dbReference type="EMBL" id="FQWZ01000004">
    <property type="protein sequence ID" value="SHG91945.1"/>
    <property type="molecule type" value="Genomic_DNA"/>
</dbReference>
<dbReference type="RefSeq" id="WP_072896751.1">
    <property type="nucleotide sequence ID" value="NZ_FQWZ01000004.1"/>
</dbReference>
<evidence type="ECO:0008006" key="4">
    <source>
        <dbReference type="Google" id="ProtNLM"/>
    </source>
</evidence>
<gene>
    <name evidence="2" type="ORF">SAMN04488068_1820</name>
</gene>
<feature type="compositionally biased region" description="Basic and acidic residues" evidence="1">
    <location>
        <begin position="26"/>
        <end position="38"/>
    </location>
</feature>
<organism evidence="2 3">
    <name type="scientific">Hydrocarboniphaga daqingensis</name>
    <dbReference type="NCBI Taxonomy" id="490188"/>
    <lineage>
        <taxon>Bacteria</taxon>
        <taxon>Pseudomonadati</taxon>
        <taxon>Pseudomonadota</taxon>
        <taxon>Gammaproteobacteria</taxon>
        <taxon>Nevskiales</taxon>
        <taxon>Nevskiaceae</taxon>
        <taxon>Hydrocarboniphaga</taxon>
    </lineage>
</organism>
<feature type="region of interest" description="Disordered" evidence="1">
    <location>
        <begin position="1"/>
        <end position="73"/>
    </location>
</feature>